<proteinExistence type="predicted"/>
<evidence type="ECO:0000313" key="3">
    <source>
        <dbReference type="EMBL" id="ERT04392.1"/>
    </source>
</evidence>
<evidence type="ECO:0000313" key="1">
    <source>
        <dbReference type="EMBL" id="ERT03800.1"/>
    </source>
</evidence>
<name>U7Q9S2_9CYAN</name>
<accession>U7Q9S2</accession>
<protein>
    <submittedName>
        <fullName evidence="2">Uncharacterized protein</fullName>
    </submittedName>
</protein>
<sequence>MFESSDTWFVFLSIEEPLPNPLLEGEGIILINGEGGQEEPLPNPLLPHRNALSYEEREIVSLAGLLISREGKGVPSGTIY</sequence>
<gene>
    <name evidence="3" type="ORF">M595_5665</name>
    <name evidence="2" type="ORF">M595_6148</name>
    <name evidence="1" type="ORF">M595_6261</name>
</gene>
<reference evidence="2 4" key="1">
    <citation type="journal article" date="2013" name="Front. Microbiol.">
        <title>Comparative genomic analyses of the cyanobacterium, Lyngbya aestuarii BL J, a powerful hydrogen producer.</title>
        <authorList>
            <person name="Kothari A."/>
            <person name="Vaughn M."/>
            <person name="Garcia-Pichel F."/>
        </authorList>
    </citation>
    <scope>NUCLEOTIDE SEQUENCE [LARGE SCALE GENOMIC DNA]</scope>
    <source>
        <strain evidence="2 4">BL J</strain>
    </source>
</reference>
<dbReference type="EMBL" id="AUZM01000100">
    <property type="protein sequence ID" value="ERT04392.1"/>
    <property type="molecule type" value="Genomic_DNA"/>
</dbReference>
<dbReference type="RefSeq" id="WP_023069334.1">
    <property type="nucleotide sequence ID" value="NZ_AUZM01000100.1"/>
</dbReference>
<evidence type="ECO:0000313" key="4">
    <source>
        <dbReference type="Proteomes" id="UP000017127"/>
    </source>
</evidence>
<dbReference type="EMBL" id="AUZM01000205">
    <property type="protein sequence ID" value="ERT03800.1"/>
    <property type="molecule type" value="Genomic_DNA"/>
</dbReference>
<dbReference type="EMBL" id="AUZM01000159">
    <property type="protein sequence ID" value="ERT03912.1"/>
    <property type="molecule type" value="Genomic_DNA"/>
</dbReference>
<keyword evidence="4" id="KW-1185">Reference proteome</keyword>
<comment type="caution">
    <text evidence="2">The sequence shown here is derived from an EMBL/GenBank/DDBJ whole genome shotgun (WGS) entry which is preliminary data.</text>
</comment>
<dbReference type="AlphaFoldDB" id="U7Q9S2"/>
<evidence type="ECO:0000313" key="2">
    <source>
        <dbReference type="EMBL" id="ERT03912.1"/>
    </source>
</evidence>
<dbReference type="Proteomes" id="UP000017127">
    <property type="component" value="Unassembled WGS sequence"/>
</dbReference>
<organism evidence="2 4">
    <name type="scientific">Lyngbya aestuarii BL J</name>
    <dbReference type="NCBI Taxonomy" id="1348334"/>
    <lineage>
        <taxon>Bacteria</taxon>
        <taxon>Bacillati</taxon>
        <taxon>Cyanobacteriota</taxon>
        <taxon>Cyanophyceae</taxon>
        <taxon>Oscillatoriophycideae</taxon>
        <taxon>Oscillatoriales</taxon>
        <taxon>Microcoleaceae</taxon>
        <taxon>Lyngbya</taxon>
    </lineage>
</organism>